<dbReference type="PANTHER" id="PTHR48100:SF59">
    <property type="entry name" value="ADENOSYLCOBALAMIN_ALPHA-RIBAZOLE PHOSPHATASE"/>
    <property type="match status" value="1"/>
</dbReference>
<dbReference type="PANTHER" id="PTHR48100">
    <property type="entry name" value="BROAD-SPECIFICITY PHOSPHATASE YOR283W-RELATED"/>
    <property type="match status" value="1"/>
</dbReference>
<dbReference type="RefSeq" id="WP_120467204.1">
    <property type="nucleotide sequence ID" value="NZ_RAYQ01000003.1"/>
</dbReference>
<dbReference type="OrthoDB" id="9781415at2"/>
<dbReference type="Pfam" id="PF00300">
    <property type="entry name" value="His_Phos_1"/>
    <property type="match status" value="1"/>
</dbReference>
<gene>
    <name evidence="1" type="ORF">D7V94_04540</name>
</gene>
<dbReference type="InterPro" id="IPR013078">
    <property type="entry name" value="His_Pase_superF_clade-1"/>
</dbReference>
<dbReference type="AlphaFoldDB" id="A0A3A9AQC5"/>
<accession>A0A3A9AQC5</accession>
<name>A0A3A9AQC5_9FIRM</name>
<dbReference type="InterPro" id="IPR050275">
    <property type="entry name" value="PGM_Phosphatase"/>
</dbReference>
<comment type="caution">
    <text evidence="1">The sequence shown here is derived from an EMBL/GenBank/DDBJ whole genome shotgun (WGS) entry which is preliminary data.</text>
</comment>
<evidence type="ECO:0000313" key="2">
    <source>
        <dbReference type="Proteomes" id="UP000280696"/>
    </source>
</evidence>
<dbReference type="SUPFAM" id="SSF53254">
    <property type="entry name" value="Phosphoglycerate mutase-like"/>
    <property type="match status" value="1"/>
</dbReference>
<dbReference type="Proteomes" id="UP000280696">
    <property type="component" value="Unassembled WGS sequence"/>
</dbReference>
<proteinExistence type="predicted"/>
<keyword evidence="2" id="KW-1185">Reference proteome</keyword>
<dbReference type="EMBL" id="RAYQ01000003">
    <property type="protein sequence ID" value="RKI93244.1"/>
    <property type="molecule type" value="Genomic_DNA"/>
</dbReference>
<dbReference type="InterPro" id="IPR029033">
    <property type="entry name" value="His_PPase_superfam"/>
</dbReference>
<reference evidence="1 2" key="1">
    <citation type="submission" date="2018-09" db="EMBL/GenBank/DDBJ databases">
        <title>Murine metabolic-syndrome-specific gut microbial biobank.</title>
        <authorList>
            <person name="Liu C."/>
        </authorList>
    </citation>
    <scope>NUCLEOTIDE SEQUENCE [LARGE SCALE GENOMIC DNA]</scope>
    <source>
        <strain evidence="1 2">0.1xD8-82</strain>
    </source>
</reference>
<dbReference type="GO" id="GO:0016791">
    <property type="term" value="F:phosphatase activity"/>
    <property type="evidence" value="ECO:0007669"/>
    <property type="project" value="TreeGrafter"/>
</dbReference>
<dbReference type="SMART" id="SM00855">
    <property type="entry name" value="PGAM"/>
    <property type="match status" value="1"/>
</dbReference>
<sequence>MTTVYFVRHAAPNYHNHDDLTRELTEQGLQDRRRVTEFLWDKDIDTALSSPYKRSVDTIKEFADARGLEITLMDDFRERKVEGGWIEDFDEFCRKQWEDFGFKLPEGESLREVQRRNIRALLQVLRIYCGKNVIIGSHGTALSTVIHYFDPSFGYDGFCKIKNLMP</sequence>
<evidence type="ECO:0000313" key="1">
    <source>
        <dbReference type="EMBL" id="RKI93244.1"/>
    </source>
</evidence>
<protein>
    <submittedName>
        <fullName evidence="1">Histidine phosphatase family protein</fullName>
    </submittedName>
</protein>
<dbReference type="GO" id="GO:0005737">
    <property type="term" value="C:cytoplasm"/>
    <property type="evidence" value="ECO:0007669"/>
    <property type="project" value="TreeGrafter"/>
</dbReference>
<organism evidence="1 2">
    <name type="scientific">Parablautia intestinalis</name>
    <dbReference type="NCBI Taxonomy" id="2320100"/>
    <lineage>
        <taxon>Bacteria</taxon>
        <taxon>Bacillati</taxon>
        <taxon>Bacillota</taxon>
        <taxon>Clostridia</taxon>
        <taxon>Lachnospirales</taxon>
        <taxon>Lachnospiraceae</taxon>
        <taxon>Parablautia</taxon>
    </lineage>
</organism>
<dbReference type="Gene3D" id="3.40.50.1240">
    <property type="entry name" value="Phosphoglycerate mutase-like"/>
    <property type="match status" value="1"/>
</dbReference>